<protein>
    <submittedName>
        <fullName evidence="1">Uncharacterized protein</fullName>
    </submittedName>
</protein>
<dbReference type="EMBL" id="LAZR01061730">
    <property type="protein sequence ID" value="KKK62989.1"/>
    <property type="molecule type" value="Genomic_DNA"/>
</dbReference>
<gene>
    <name evidence="1" type="ORF">LCGC14_2998810</name>
</gene>
<dbReference type="AlphaFoldDB" id="A0A0F8Z989"/>
<sequence length="53" mass="6176">MKEIRIRIYSDRVVRTADEHGVRLGLVDYEIPKIIAALRSQLELIKQKRGSLK</sequence>
<organism evidence="1">
    <name type="scientific">marine sediment metagenome</name>
    <dbReference type="NCBI Taxonomy" id="412755"/>
    <lineage>
        <taxon>unclassified sequences</taxon>
        <taxon>metagenomes</taxon>
        <taxon>ecological metagenomes</taxon>
    </lineage>
</organism>
<reference evidence="1" key="1">
    <citation type="journal article" date="2015" name="Nature">
        <title>Complex archaea that bridge the gap between prokaryotes and eukaryotes.</title>
        <authorList>
            <person name="Spang A."/>
            <person name="Saw J.H."/>
            <person name="Jorgensen S.L."/>
            <person name="Zaremba-Niedzwiedzka K."/>
            <person name="Martijn J."/>
            <person name="Lind A.E."/>
            <person name="van Eijk R."/>
            <person name="Schleper C."/>
            <person name="Guy L."/>
            <person name="Ettema T.J."/>
        </authorList>
    </citation>
    <scope>NUCLEOTIDE SEQUENCE</scope>
</reference>
<proteinExistence type="predicted"/>
<evidence type="ECO:0000313" key="1">
    <source>
        <dbReference type="EMBL" id="KKK62989.1"/>
    </source>
</evidence>
<accession>A0A0F8Z989</accession>
<comment type="caution">
    <text evidence="1">The sequence shown here is derived from an EMBL/GenBank/DDBJ whole genome shotgun (WGS) entry which is preliminary data.</text>
</comment>
<name>A0A0F8Z989_9ZZZZ</name>